<evidence type="ECO:0000256" key="3">
    <source>
        <dbReference type="ARBA" id="ARBA00022737"/>
    </source>
</evidence>
<feature type="signal peptide" evidence="8">
    <location>
        <begin position="1"/>
        <end position="16"/>
    </location>
</feature>
<dbReference type="NCBIfam" id="TIGR01126">
    <property type="entry name" value="pdi_dom"/>
    <property type="match status" value="1"/>
</dbReference>
<dbReference type="PROSITE" id="PS51352">
    <property type="entry name" value="THIOREDOXIN_2"/>
    <property type="match status" value="1"/>
</dbReference>
<evidence type="ECO:0000313" key="11">
    <source>
        <dbReference type="Proteomes" id="UP000008312"/>
    </source>
</evidence>
<feature type="region of interest" description="Disordered" evidence="7">
    <location>
        <begin position="223"/>
        <end position="272"/>
    </location>
</feature>
<keyword evidence="3" id="KW-0677">Repeat</keyword>
<dbReference type="FunFam" id="3.40.30.10:FF:000107">
    <property type="entry name" value="Protein disulfide-isomerase 5-2"/>
    <property type="match status" value="1"/>
</dbReference>
<dbReference type="InterPro" id="IPR036249">
    <property type="entry name" value="Thioredoxin-like_sf"/>
</dbReference>
<gene>
    <name evidence="10" type="ORF">GSBLH_T00003013001</name>
</gene>
<dbReference type="GO" id="GO:0005783">
    <property type="term" value="C:endoplasmic reticulum"/>
    <property type="evidence" value="ECO:0007669"/>
    <property type="project" value="TreeGrafter"/>
</dbReference>
<comment type="similarity">
    <text evidence="1 6">Belongs to the protein disulfide isomerase family.</text>
</comment>
<dbReference type="GO" id="GO:0006457">
    <property type="term" value="P:protein folding"/>
    <property type="evidence" value="ECO:0007669"/>
    <property type="project" value="TreeGrafter"/>
</dbReference>
<keyword evidence="11" id="KW-1185">Reference proteome</keyword>
<feature type="domain" description="Thioredoxin" evidence="9">
    <location>
        <begin position="9"/>
        <end position="124"/>
    </location>
</feature>
<evidence type="ECO:0000256" key="5">
    <source>
        <dbReference type="ARBA" id="ARBA00023284"/>
    </source>
</evidence>
<dbReference type="RefSeq" id="XP_012897126.1">
    <property type="nucleotide sequence ID" value="XM_013041672.1"/>
</dbReference>
<dbReference type="InterPro" id="IPR005788">
    <property type="entry name" value="PDI_thioredoxin-like_dom"/>
</dbReference>
<evidence type="ECO:0000256" key="8">
    <source>
        <dbReference type="SAM" id="SignalP"/>
    </source>
</evidence>
<dbReference type="Pfam" id="PF00085">
    <property type="entry name" value="Thioredoxin"/>
    <property type="match status" value="1"/>
</dbReference>
<keyword evidence="5" id="KW-0676">Redox-active center</keyword>
<evidence type="ECO:0000256" key="4">
    <source>
        <dbReference type="ARBA" id="ARBA00023157"/>
    </source>
</evidence>
<dbReference type="Gene3D" id="3.40.30.10">
    <property type="entry name" value="Glutaredoxin"/>
    <property type="match status" value="1"/>
</dbReference>
<dbReference type="GO" id="GO:0003756">
    <property type="term" value="F:protein disulfide isomerase activity"/>
    <property type="evidence" value="ECO:0007669"/>
    <property type="project" value="InterPro"/>
</dbReference>
<keyword evidence="2 8" id="KW-0732">Signal</keyword>
<evidence type="ECO:0000256" key="6">
    <source>
        <dbReference type="RuleBase" id="RU004208"/>
    </source>
</evidence>
<dbReference type="PROSITE" id="PS00194">
    <property type="entry name" value="THIOREDOXIN_1"/>
    <property type="match status" value="1"/>
</dbReference>
<feature type="chain" id="PRO_5003117746" description="Thioredoxin domain-containing protein" evidence="8">
    <location>
        <begin position="17"/>
        <end position="272"/>
    </location>
</feature>
<dbReference type="PANTHER" id="PTHR45672:SF11">
    <property type="entry name" value="PROTEIN DISULFIDE-ISOMERASE C17H9.14C"/>
    <property type="match status" value="1"/>
</dbReference>
<evidence type="ECO:0000256" key="2">
    <source>
        <dbReference type="ARBA" id="ARBA00022729"/>
    </source>
</evidence>
<protein>
    <recommendedName>
        <fullName evidence="9">Thioredoxin domain-containing protein</fullName>
    </recommendedName>
</protein>
<dbReference type="OrthoDB" id="72053at2759"/>
<dbReference type="PRINTS" id="PR00421">
    <property type="entry name" value="THIOREDOXIN"/>
</dbReference>
<dbReference type="InParanoid" id="D8M4T9"/>
<dbReference type="InterPro" id="IPR017937">
    <property type="entry name" value="Thioredoxin_CS"/>
</dbReference>
<dbReference type="PANTHER" id="PTHR45672">
    <property type="entry name" value="PROTEIN DISULFIDE-ISOMERASE C17H9.14C-RELATED"/>
    <property type="match status" value="1"/>
</dbReference>
<dbReference type="CDD" id="cd02998">
    <property type="entry name" value="PDI_a_ERp38"/>
    <property type="match status" value="1"/>
</dbReference>
<dbReference type="Proteomes" id="UP000008312">
    <property type="component" value="Unassembled WGS sequence"/>
</dbReference>
<evidence type="ECO:0000259" key="9">
    <source>
        <dbReference type="PROSITE" id="PS51352"/>
    </source>
</evidence>
<reference evidence="10" key="1">
    <citation type="submission" date="2010-02" db="EMBL/GenBank/DDBJ databases">
        <title>Sequencing and annotation of the Blastocystis hominis genome.</title>
        <authorList>
            <person name="Wincker P."/>
        </authorList>
    </citation>
    <scope>NUCLEOTIDE SEQUENCE</scope>
    <source>
        <strain evidence="10">Singapore isolate B</strain>
    </source>
</reference>
<dbReference type="AlphaFoldDB" id="D8M4T9"/>
<dbReference type="EMBL" id="FN668654">
    <property type="protein sequence ID" value="CBK23078.2"/>
    <property type="molecule type" value="Genomic_DNA"/>
</dbReference>
<name>D8M4T9_BLAHO</name>
<dbReference type="GeneID" id="24920137"/>
<sequence length="272" mass="29414">MRLISVVCILAIAAAAVVPLTKENFDEVVNGEKNVFIKFYAPWCGHCQALAPEYTLFAESFANEPSLIVAEVDADSERELGDRFNIEGFPTLKFFPAGASDKPEDYDGDRTAEALVSWVNDRLGTFCSPHSPPRHPRHREEACLRSAGAHAVQLRRAREELRQNRLREVLRAVVRSLPPPRAHLGRAGRRLRGGAVCEHRGAGRGHVPRAGVGVRRARIPHAEALPGPGGAGAVRGRPVAGEPGGVRERARGDGAAAGRVGGREVRSDSRGR</sequence>
<dbReference type="InterPro" id="IPR051063">
    <property type="entry name" value="PDI"/>
</dbReference>
<keyword evidence="4" id="KW-1015">Disulfide bond</keyword>
<feature type="compositionally biased region" description="Basic and acidic residues" evidence="7">
    <location>
        <begin position="261"/>
        <end position="272"/>
    </location>
</feature>
<dbReference type="InterPro" id="IPR013766">
    <property type="entry name" value="Thioredoxin_domain"/>
</dbReference>
<evidence type="ECO:0000256" key="1">
    <source>
        <dbReference type="ARBA" id="ARBA00006347"/>
    </source>
</evidence>
<evidence type="ECO:0000313" key="10">
    <source>
        <dbReference type="EMBL" id="CBK23078.2"/>
    </source>
</evidence>
<accession>D8M4T9</accession>
<evidence type="ECO:0000256" key="7">
    <source>
        <dbReference type="SAM" id="MobiDB-lite"/>
    </source>
</evidence>
<dbReference type="SUPFAM" id="SSF52833">
    <property type="entry name" value="Thioredoxin-like"/>
    <property type="match status" value="1"/>
</dbReference>
<proteinExistence type="inferred from homology"/>
<organism evidence="10">
    <name type="scientific">Blastocystis hominis</name>
    <dbReference type="NCBI Taxonomy" id="12968"/>
    <lineage>
        <taxon>Eukaryota</taxon>
        <taxon>Sar</taxon>
        <taxon>Stramenopiles</taxon>
        <taxon>Bigyra</taxon>
        <taxon>Opalozoa</taxon>
        <taxon>Opalinata</taxon>
        <taxon>Blastocystidae</taxon>
        <taxon>Blastocystis</taxon>
    </lineage>
</organism>